<proteinExistence type="predicted"/>
<name>A0A1B1LRC8_VIBPH</name>
<dbReference type="AlphaFoldDB" id="A0A1B1LRC8"/>
<evidence type="ECO:0000313" key="1">
    <source>
        <dbReference type="EMBL" id="ANS55591.1"/>
    </source>
</evidence>
<reference evidence="1" key="1">
    <citation type="journal article" date="2016" name="Antimicrob. Agents Chemother.">
        <title>Genetic Characterization of a blaVEB-2-carrying plasmid in Vibrio parahaemolyticus.</title>
        <authorList>
            <person name="Li R."/>
            <person name="Ye L."/>
            <person name="Zheng Z."/>
            <person name="Chan E.W."/>
            <person name="Chen S."/>
        </authorList>
    </citation>
    <scope>NUCLEOTIDE SEQUENCE</scope>
    <source>
        <strain evidence="1">VPS92</strain>
        <plasmid evidence="1">pVPS92-VEB</plasmid>
    </source>
</reference>
<accession>A0A1B1LRC8</accession>
<dbReference type="EMBL" id="KU356480">
    <property type="protein sequence ID" value="ANS55591.1"/>
    <property type="molecule type" value="Genomic_DNA"/>
</dbReference>
<sequence length="110" mass="12675">MSEYIDQVELLTTEINTHKSSDKADFIKSTLHRILNYKDIYIHKDQLSSDVLNKSFSSLTATEKAICQHGLEAMNFTIHYLDELANTGNHAPEPRTFTVDRQTRFLSHAY</sequence>
<protein>
    <submittedName>
        <fullName evidence="1">Uncharacterized protein</fullName>
    </submittedName>
</protein>
<dbReference type="RefSeq" id="WP_154715359.1">
    <property type="nucleotide sequence ID" value="NZ_JAESOU010000012.1"/>
</dbReference>
<keyword evidence="1" id="KW-0614">Plasmid</keyword>
<organism evidence="1">
    <name type="scientific">Vibrio parahaemolyticus</name>
    <dbReference type="NCBI Taxonomy" id="670"/>
    <lineage>
        <taxon>Bacteria</taxon>
        <taxon>Pseudomonadati</taxon>
        <taxon>Pseudomonadota</taxon>
        <taxon>Gammaproteobacteria</taxon>
        <taxon>Vibrionales</taxon>
        <taxon>Vibrionaceae</taxon>
        <taxon>Vibrio</taxon>
    </lineage>
</organism>
<geneLocation type="plasmid" evidence="1">
    <name>pVPS92-VEB</name>
</geneLocation>